<keyword evidence="6" id="KW-0906">Nuclear pore complex</keyword>
<keyword evidence="7" id="KW-0539">Nucleus</keyword>
<dbReference type="InParanoid" id="A0A0D2APZ3"/>
<proteinExistence type="predicted"/>
<dbReference type="GO" id="GO:0005643">
    <property type="term" value="C:nuclear pore"/>
    <property type="evidence" value="ECO:0007669"/>
    <property type="project" value="UniProtKB-SubCell"/>
</dbReference>
<protein>
    <recommendedName>
        <fullName evidence="9">RanBD1 domain-containing protein</fullName>
    </recommendedName>
</protein>
<feature type="compositionally biased region" description="Polar residues" evidence="8">
    <location>
        <begin position="764"/>
        <end position="774"/>
    </location>
</feature>
<evidence type="ECO:0000313" key="11">
    <source>
        <dbReference type="Proteomes" id="UP000053259"/>
    </source>
</evidence>
<reference evidence="10 11" key="1">
    <citation type="submission" date="2015-01" db="EMBL/GenBank/DDBJ databases">
        <title>The Genome Sequence of Ochroconis gallopava CBS43764.</title>
        <authorList>
            <consortium name="The Broad Institute Genomics Platform"/>
            <person name="Cuomo C."/>
            <person name="de Hoog S."/>
            <person name="Gorbushina A."/>
            <person name="Stielow B."/>
            <person name="Teixiera M."/>
            <person name="Abouelleil A."/>
            <person name="Chapman S.B."/>
            <person name="Priest M."/>
            <person name="Young S.K."/>
            <person name="Wortman J."/>
            <person name="Nusbaum C."/>
            <person name="Birren B."/>
        </authorList>
    </citation>
    <scope>NUCLEOTIDE SEQUENCE [LARGE SCALE GENOMIC DNA]</scope>
    <source>
        <strain evidence="10 11">CBS 43764</strain>
    </source>
</reference>
<feature type="region of interest" description="Disordered" evidence="8">
    <location>
        <begin position="105"/>
        <end position="503"/>
    </location>
</feature>
<feature type="region of interest" description="Disordered" evidence="8">
    <location>
        <begin position="1125"/>
        <end position="1164"/>
    </location>
</feature>
<dbReference type="InterPro" id="IPR053074">
    <property type="entry name" value="NPC_Nucleoporin"/>
</dbReference>
<dbReference type="InterPro" id="IPR015007">
    <property type="entry name" value="NUP2/50/61"/>
</dbReference>
<feature type="compositionally biased region" description="Basic and acidic residues" evidence="8">
    <location>
        <begin position="291"/>
        <end position="302"/>
    </location>
</feature>
<evidence type="ECO:0000256" key="6">
    <source>
        <dbReference type="ARBA" id="ARBA00023132"/>
    </source>
</evidence>
<feature type="compositionally biased region" description="Polar residues" evidence="8">
    <location>
        <begin position="303"/>
        <end position="314"/>
    </location>
</feature>
<dbReference type="Pfam" id="PF08911">
    <property type="entry name" value="NUP50"/>
    <property type="match status" value="1"/>
</dbReference>
<feature type="compositionally biased region" description="Acidic residues" evidence="8">
    <location>
        <begin position="931"/>
        <end position="941"/>
    </location>
</feature>
<feature type="compositionally biased region" description="Low complexity" evidence="8">
    <location>
        <begin position="667"/>
        <end position="705"/>
    </location>
</feature>
<evidence type="ECO:0000256" key="2">
    <source>
        <dbReference type="ARBA" id="ARBA00022448"/>
    </source>
</evidence>
<sequence>MSKRSASEYITKDGIGSMQGQDDAPVQRATAAQLANRKIAQARGRSGARHRTAQSSGFSTPSTFGSSTSQSFPPVNGPSAVGNGTASVSFGGFGSGGIGSSSTFNFSAGGIGTINNPFAQQSQQPSTNGAGSGSIFNFGGGQSQTSSPFQFGSTQPQQPASNIFGASQTQSTPTFGGFGASQSTGTTSLFSTSTSQPASISGFGGFGSSSSATTTNSSNLFSGTFGQSAAPSTSTPAPSFGGFGQAAPSFGQTNGDSMMSITPESSPQKRLGWNKDVTNGMADAQNDGAESPDRPPHVEQESGTRPNPFQNIQRANPPAPTPKPAEPKPASAPLFSFSQPAAVEKSTELGKSQEQEKENQKPSLFASAKQTSTEAPTNPFATIQRMSQSTQSPLSQTPSQPEQPKSLFASTPITAQSSSSPAKPSLFNPSTTLSSFSKPAENVPLSQPAPQSEPEPTRIQWGKVDTSSKPAETIFSKPTAVSLAPEPSPAPQSPEKAATLPTPSTAKSAFFQQLLPIVLREDNLQAPNQSLNSEEKTSWYQVLKLKRLNQIFSQMWSKAPDHADLSSYCRDYILLAAEIKKPTENGRLGGIATVPKEGTNKRKASPSEEQEPEKRPKTNGDAPASETGSKFQSIFESSGQKNNIFQGTSNIFAAASPTPAKTANIFAQSTASPAPAPSPAKSLFSSSTAAPASSGSSLFSSKSNATLANSTEANSTNVYSKESTASATSTTPASGGTSVFQFKPVGTSKASSAPPATTFVGFKPTNNSTASSSAGPPKLDANASASSFLSQFAKSAEETAKEAKRKAMLEDYDSDEETKEEWSARYDREQEEKKKKLAASATSSFKFTPTSSVAGSNAGSGDEAESKAKPSFLAPPTTNSLFSGLSRTPSPVSAASPSGSVFDMPRSNTPGQLSKDNPFANLSRQASEKGDADDEDEDSSADGDVQSLDETNEEGQNTNGEATPKVNGVQKRVGPFEEDESEESRPTTPKPAEERKDGLFGRVSRDPPVSGDRTPLATTGANTSSVFSTSATTAGIWTPKDPIKFANKDTSSEGEKETAKKPLFNFAPVGSSSQAPQSVFSGLFAGTQNSSATPSGPATPSLFANLNASASKPSGGNSLLAPPSGATSVFSTPGWNSRASSVAPSDVSGAESTAGEGEEPKPDVQIDISDMAKDKEGHEVIFESSKVKATRFEKADEAAKRAEGWQVIGVGPIAILKNDDTGVVSILMRTTPSGKIIINTRMSSILKAEVMKKRARIIILSKSGPEPHLISFQTEDDCKAFVDACKANGAK</sequence>
<dbReference type="SMART" id="SM00160">
    <property type="entry name" value="RanBD"/>
    <property type="match status" value="1"/>
</dbReference>
<feature type="compositionally biased region" description="Polar residues" evidence="8">
    <location>
        <begin position="706"/>
        <end position="722"/>
    </location>
</feature>
<keyword evidence="2" id="KW-0813">Transport</keyword>
<keyword evidence="5" id="KW-0811">Translocation</keyword>
<dbReference type="RefSeq" id="XP_016218637.1">
    <property type="nucleotide sequence ID" value="XM_016353484.1"/>
</dbReference>
<name>A0A0D2APZ3_9PEZI</name>
<feature type="region of interest" description="Disordered" evidence="8">
    <location>
        <begin position="1"/>
        <end position="92"/>
    </location>
</feature>
<feature type="compositionally biased region" description="Basic and acidic residues" evidence="8">
    <location>
        <begin position="820"/>
        <end position="834"/>
    </location>
</feature>
<keyword evidence="3" id="KW-0509">mRNA transport</keyword>
<feature type="compositionally biased region" description="Basic and acidic residues" evidence="8">
    <location>
        <begin position="1041"/>
        <end position="1060"/>
    </location>
</feature>
<feature type="compositionally biased region" description="Polar residues" evidence="8">
    <location>
        <begin position="250"/>
        <end position="268"/>
    </location>
</feature>
<gene>
    <name evidence="10" type="ORF">PV09_00706</name>
</gene>
<dbReference type="Gene3D" id="2.30.29.30">
    <property type="entry name" value="Pleckstrin-homology domain (PH domain)/Phosphotyrosine-binding domain (PTB)"/>
    <property type="match status" value="1"/>
</dbReference>
<feature type="compositionally biased region" description="Polar residues" evidence="8">
    <location>
        <begin position="113"/>
        <end position="129"/>
    </location>
</feature>
<dbReference type="EMBL" id="KN847530">
    <property type="protein sequence ID" value="KIW08768.1"/>
    <property type="molecule type" value="Genomic_DNA"/>
</dbReference>
<feature type="region of interest" description="Disordered" evidence="8">
    <location>
        <begin position="666"/>
        <end position="1072"/>
    </location>
</feature>
<dbReference type="HOGENOM" id="CLU_255445_0_0_1"/>
<dbReference type="Proteomes" id="UP000053259">
    <property type="component" value="Unassembled WGS sequence"/>
</dbReference>
<dbReference type="OrthoDB" id="10265837at2759"/>
<feature type="compositionally biased region" description="Polar residues" evidence="8">
    <location>
        <begin position="408"/>
        <end position="437"/>
    </location>
</feature>
<feature type="compositionally biased region" description="Polar residues" evidence="8">
    <location>
        <begin position="783"/>
        <end position="792"/>
    </location>
</feature>
<feature type="compositionally biased region" description="Low complexity" evidence="8">
    <location>
        <begin position="208"/>
        <end position="239"/>
    </location>
</feature>
<feature type="compositionally biased region" description="Basic and acidic residues" evidence="8">
    <location>
        <begin position="991"/>
        <end position="1005"/>
    </location>
</feature>
<keyword evidence="4" id="KW-0653">Protein transport</keyword>
<feature type="compositionally biased region" description="Polar residues" evidence="8">
    <location>
        <begin position="626"/>
        <end position="637"/>
    </location>
</feature>
<feature type="compositionally biased region" description="Polar residues" evidence="8">
    <location>
        <begin position="1125"/>
        <end position="1143"/>
    </location>
</feature>
<evidence type="ECO:0000256" key="1">
    <source>
        <dbReference type="ARBA" id="ARBA00004567"/>
    </source>
</evidence>
<dbReference type="InterPro" id="IPR000156">
    <property type="entry name" value="Ran_bind_dom"/>
</dbReference>
<dbReference type="VEuPathDB" id="FungiDB:PV09_00706"/>
<dbReference type="SUPFAM" id="SSF50729">
    <property type="entry name" value="PH domain-like"/>
    <property type="match status" value="1"/>
</dbReference>
<evidence type="ECO:0000256" key="5">
    <source>
        <dbReference type="ARBA" id="ARBA00023010"/>
    </source>
</evidence>
<evidence type="ECO:0000256" key="3">
    <source>
        <dbReference type="ARBA" id="ARBA00022816"/>
    </source>
</evidence>
<evidence type="ECO:0000256" key="7">
    <source>
        <dbReference type="ARBA" id="ARBA00023242"/>
    </source>
</evidence>
<feature type="compositionally biased region" description="Basic and acidic residues" evidence="8">
    <location>
        <begin position="795"/>
        <end position="809"/>
    </location>
</feature>
<feature type="compositionally biased region" description="Polar residues" evidence="8">
    <location>
        <begin position="876"/>
        <end position="888"/>
    </location>
</feature>
<accession>A0A0D2APZ3</accession>
<dbReference type="InterPro" id="IPR011993">
    <property type="entry name" value="PH-like_dom_sf"/>
</dbReference>
<evidence type="ECO:0000256" key="8">
    <source>
        <dbReference type="SAM" id="MobiDB-lite"/>
    </source>
</evidence>
<evidence type="ECO:0000256" key="4">
    <source>
        <dbReference type="ARBA" id="ARBA00022927"/>
    </source>
</evidence>
<dbReference type="STRING" id="253628.A0A0D2APZ3"/>
<keyword evidence="11" id="KW-1185">Reference proteome</keyword>
<feature type="compositionally biased region" description="Basic and acidic residues" evidence="8">
    <location>
        <begin position="345"/>
        <end position="360"/>
    </location>
</feature>
<feature type="compositionally biased region" description="Polar residues" evidence="8">
    <location>
        <begin position="143"/>
        <end position="174"/>
    </location>
</feature>
<organism evidence="10 11">
    <name type="scientific">Verruconis gallopava</name>
    <dbReference type="NCBI Taxonomy" id="253628"/>
    <lineage>
        <taxon>Eukaryota</taxon>
        <taxon>Fungi</taxon>
        <taxon>Dikarya</taxon>
        <taxon>Ascomycota</taxon>
        <taxon>Pezizomycotina</taxon>
        <taxon>Dothideomycetes</taxon>
        <taxon>Pleosporomycetidae</taxon>
        <taxon>Venturiales</taxon>
        <taxon>Sympoventuriaceae</taxon>
        <taxon>Verruconis</taxon>
    </lineage>
</organism>
<dbReference type="PANTHER" id="PTHR38697:SF1">
    <property type="entry name" value="NUCLEAR PORE COMPLEX PROTEIN SIMILAR TO S. CEREVISIAE NUP2 (EUROFUNG)"/>
    <property type="match status" value="1"/>
</dbReference>
<feature type="compositionally biased region" description="Low complexity" evidence="8">
    <location>
        <begin position="1021"/>
        <end position="1034"/>
    </location>
</feature>
<dbReference type="GO" id="GO:0051028">
    <property type="term" value="P:mRNA transport"/>
    <property type="evidence" value="ECO:0007669"/>
    <property type="project" value="UniProtKB-KW"/>
</dbReference>
<feature type="compositionally biased region" description="Low complexity" evidence="8">
    <location>
        <begin position="838"/>
        <end position="852"/>
    </location>
</feature>
<feature type="compositionally biased region" description="Acidic residues" evidence="8">
    <location>
        <begin position="810"/>
        <end position="819"/>
    </location>
</feature>
<dbReference type="PANTHER" id="PTHR38697">
    <property type="entry name" value="NUCLEAR PORE COMPLEX PROTEIN SIMILAR TO S. CEREVISIAE NUP2 (EUROFUNG)"/>
    <property type="match status" value="1"/>
</dbReference>
<feature type="compositionally biased region" description="Low complexity" evidence="8">
    <location>
        <begin position="889"/>
        <end position="901"/>
    </location>
</feature>
<dbReference type="GeneID" id="27308679"/>
<dbReference type="GO" id="GO:0015031">
    <property type="term" value="P:protein transport"/>
    <property type="evidence" value="ECO:0007669"/>
    <property type="project" value="UniProtKB-KW"/>
</dbReference>
<dbReference type="PROSITE" id="PS50196">
    <property type="entry name" value="RANBD1"/>
    <property type="match status" value="1"/>
</dbReference>
<comment type="subcellular location">
    <subcellularLocation>
        <location evidence="1">Nucleus</location>
        <location evidence="1">Nuclear pore complex</location>
    </subcellularLocation>
</comment>
<dbReference type="Pfam" id="PF00638">
    <property type="entry name" value="Ran_BP1"/>
    <property type="match status" value="1"/>
</dbReference>
<evidence type="ECO:0000313" key="10">
    <source>
        <dbReference type="EMBL" id="KIW08768.1"/>
    </source>
</evidence>
<feature type="compositionally biased region" description="Polar residues" evidence="8">
    <location>
        <begin position="368"/>
        <end position="386"/>
    </location>
</feature>
<feature type="compositionally biased region" description="Low complexity" evidence="8">
    <location>
        <begin position="181"/>
        <end position="201"/>
    </location>
</feature>
<evidence type="ECO:0000259" key="9">
    <source>
        <dbReference type="PROSITE" id="PS50196"/>
    </source>
</evidence>
<feature type="compositionally biased region" description="Polar residues" evidence="8">
    <location>
        <begin position="906"/>
        <end position="925"/>
    </location>
</feature>
<feature type="compositionally biased region" description="Low complexity" evidence="8">
    <location>
        <begin position="387"/>
        <end position="404"/>
    </location>
</feature>
<feature type="domain" description="RanBD1" evidence="9">
    <location>
        <begin position="1159"/>
        <end position="1249"/>
    </location>
</feature>
<feature type="region of interest" description="Disordered" evidence="8">
    <location>
        <begin position="585"/>
        <end position="637"/>
    </location>
</feature>
<feature type="compositionally biased region" description="Low complexity" evidence="8">
    <location>
        <begin position="54"/>
        <end position="74"/>
    </location>
</feature>
<feature type="compositionally biased region" description="Low complexity" evidence="8">
    <location>
        <begin position="723"/>
        <end position="738"/>
    </location>
</feature>